<keyword evidence="1" id="KW-1133">Transmembrane helix</keyword>
<keyword evidence="1" id="KW-0472">Membrane</keyword>
<evidence type="ECO:0000313" key="3">
    <source>
        <dbReference type="MGI" id="MGI:3642805"/>
    </source>
</evidence>
<dbReference type="AlphaFoldDB" id="Q3UFN4"/>
<reference evidence="2" key="6">
    <citation type="submission" date="2004-03" db="EMBL/GenBank/DDBJ databases">
        <authorList>
            <person name="Arakawa T."/>
            <person name="Carninci P."/>
            <person name="Fukuda S."/>
            <person name="Hashizume W."/>
            <person name="Hayashida K."/>
            <person name="Hori F."/>
            <person name="Iida J."/>
            <person name="Imamura K."/>
            <person name="Imotani K."/>
            <person name="Itoh M."/>
            <person name="Kanagawa S."/>
            <person name="Kawai J."/>
            <person name="Kojima M."/>
            <person name="Konno H."/>
            <person name="Murata M."/>
            <person name="Nakamura M."/>
            <person name="Ninomiya N."/>
            <person name="Nishiyori H."/>
            <person name="Nomura K."/>
            <person name="Ohno M."/>
            <person name="Sakazume N."/>
            <person name="Sano H."/>
            <person name="Sasaki D."/>
            <person name="Shibata K."/>
            <person name="Shiraki T."/>
            <person name="Tagami M."/>
            <person name="Tagami Y."/>
            <person name="Waki K."/>
            <person name="Watahiki A."/>
            <person name="Muramatsu M."/>
            <person name="Hayashizaki Y."/>
        </authorList>
    </citation>
    <scope>NUCLEOTIDE SEQUENCE</scope>
    <source>
        <strain evidence="2">C57BL/6J</strain>
    </source>
</reference>
<gene>
    <name evidence="3" type="primary">Gm10373</name>
</gene>
<dbReference type="MGI" id="MGI:3642805">
    <property type="gene designation" value="Gm10373"/>
</dbReference>
<reference evidence="2" key="7">
    <citation type="journal article" date="2005" name="Science">
        <title>The Transcriptional Landscape of the Mammalian Genome.</title>
        <authorList>
            <consortium name="The FANTOM Consortium"/>
            <consortium name="Riken Genome Exploration Research Group and Genome Science Group (Genome Network Project Core Group)"/>
        </authorList>
    </citation>
    <scope>NUCLEOTIDE SEQUENCE</scope>
    <source>
        <strain evidence="2">C57BL/6J</strain>
    </source>
</reference>
<evidence type="ECO:0000256" key="1">
    <source>
        <dbReference type="SAM" id="Phobius"/>
    </source>
</evidence>
<keyword evidence="1" id="KW-0812">Transmembrane</keyword>
<reference evidence="2" key="4">
    <citation type="journal article" date="2001" name="Nature">
        <title>Functional annotation of a full-length mouse cDNA collection.</title>
        <authorList>
            <consortium name="The RIKEN Genome Exploration Research Group Phase II Team and the FANTOM Consortium"/>
        </authorList>
    </citation>
    <scope>NUCLEOTIDE SEQUENCE</scope>
    <source>
        <strain evidence="2">C57BL/6J</strain>
    </source>
</reference>
<organism evidence="2">
    <name type="scientific">Mus musculus</name>
    <name type="common">Mouse</name>
    <dbReference type="NCBI Taxonomy" id="10090"/>
    <lineage>
        <taxon>Eukaryota</taxon>
        <taxon>Metazoa</taxon>
        <taxon>Chordata</taxon>
        <taxon>Craniata</taxon>
        <taxon>Vertebrata</taxon>
        <taxon>Euteleostomi</taxon>
        <taxon>Mammalia</taxon>
        <taxon>Eutheria</taxon>
        <taxon>Euarchontoglires</taxon>
        <taxon>Glires</taxon>
        <taxon>Rodentia</taxon>
        <taxon>Myomorpha</taxon>
        <taxon>Muroidea</taxon>
        <taxon>Muridae</taxon>
        <taxon>Murinae</taxon>
        <taxon>Mus</taxon>
        <taxon>Mus</taxon>
    </lineage>
</organism>
<protein>
    <submittedName>
        <fullName evidence="2">Uncharacterized protein</fullName>
    </submittedName>
</protein>
<name>Q3UFN4_MOUSE</name>
<reference evidence="2" key="5">
    <citation type="journal article" date="2002" name="Nature">
        <title>Analysis of the mouse transcriptome based on functional annotation of 60,770 full-length cDNAs.</title>
        <authorList>
            <consortium name="The FANTOM Consortium and the RIKEN Genome Exploration Research Group Phase I and II Team"/>
        </authorList>
    </citation>
    <scope>NUCLEOTIDE SEQUENCE</scope>
    <source>
        <strain evidence="2">C57BL/6J</strain>
    </source>
</reference>
<feature type="transmembrane region" description="Helical" evidence="1">
    <location>
        <begin position="20"/>
        <end position="43"/>
    </location>
</feature>
<proteinExistence type="evidence at transcript level"/>
<dbReference type="AGR" id="MGI:3642805"/>
<reference evidence="2" key="1">
    <citation type="journal article" date="1999" name="Methods Enzymol.">
        <title>High-efficiency full-length cDNA cloning.</title>
        <authorList>
            <person name="Carninci P."/>
            <person name="Hayashizaki Y."/>
        </authorList>
    </citation>
    <scope>NUCLEOTIDE SEQUENCE</scope>
    <source>
        <strain evidence="2">C57BL/6J</strain>
    </source>
</reference>
<reference evidence="2" key="3">
    <citation type="journal article" date="2000" name="Genome Res.">
        <title>RIKEN integrated sequence analysis (RISA) system--384-format sequencing pipeline with 384 multicapillary sequencer.</title>
        <authorList>
            <person name="Shibata K."/>
            <person name="Itoh M."/>
            <person name="Aizawa K."/>
            <person name="Nagaoka S."/>
            <person name="Sasaki N."/>
            <person name="Carninci P."/>
            <person name="Konno H."/>
            <person name="Akiyama J."/>
            <person name="Nishi K."/>
            <person name="Kitsunai T."/>
            <person name="Tashiro H."/>
            <person name="Itoh M."/>
            <person name="Sumi N."/>
            <person name="Ishii Y."/>
            <person name="Nakamura S."/>
            <person name="Hazama M."/>
            <person name="Nishine T."/>
            <person name="Harada A."/>
            <person name="Yamamoto R."/>
            <person name="Matsumoto H."/>
            <person name="Sakaguchi S."/>
            <person name="Ikegami T."/>
            <person name="Kashiwagi K."/>
            <person name="Fujiwake S."/>
            <person name="Inoue K."/>
            <person name="Togawa Y."/>
            <person name="Izawa M."/>
            <person name="Ohara E."/>
            <person name="Watahiki M."/>
            <person name="Yoneda Y."/>
            <person name="Ishikawa T."/>
            <person name="Ozawa K."/>
            <person name="Tanaka T."/>
            <person name="Matsuura S."/>
            <person name="Kawai J."/>
            <person name="Okazaki Y."/>
            <person name="Muramatsu M."/>
            <person name="Inoue Y."/>
            <person name="Kira A."/>
            <person name="Hayashizaki Y."/>
        </authorList>
    </citation>
    <scope>NUCLEOTIDE SEQUENCE</scope>
    <source>
        <strain evidence="2">C57BL/6J</strain>
    </source>
</reference>
<sequence length="44" mass="4995">MKNKYSLERGTSMEATTILLLKLITLRHSSLMLSSIIILLFSVK</sequence>
<accession>Q3UFN4</accession>
<dbReference type="EMBL" id="AK148391">
    <property type="protein sequence ID" value="BAE28526.1"/>
    <property type="molecule type" value="mRNA"/>
</dbReference>
<reference evidence="2" key="2">
    <citation type="journal article" date="2000" name="Genome Res.">
        <title>Normalization and subtraction of cap-trapper-selected cDNAs to prepare full-length cDNA libraries for rapid discovery of new genes.</title>
        <authorList>
            <person name="Carninci P."/>
            <person name="Shibata Y."/>
            <person name="Hayatsu N."/>
            <person name="Sugahara Y."/>
            <person name="Shibata K."/>
            <person name="Itoh M."/>
            <person name="Konno H."/>
            <person name="Okazaki Y."/>
            <person name="Muramatsu M."/>
            <person name="Hayashizaki Y."/>
        </authorList>
    </citation>
    <scope>NUCLEOTIDE SEQUENCE</scope>
    <source>
        <strain evidence="2">C57BL/6J</strain>
    </source>
</reference>
<evidence type="ECO:0000313" key="2">
    <source>
        <dbReference type="EMBL" id="BAE28526.1"/>
    </source>
</evidence>
<reference evidence="2" key="8">
    <citation type="journal article" date="2005" name="Science">
        <title>Antisense Transcription in the Mammalian Transcriptome.</title>
        <authorList>
            <consortium name="RIKEN Genome Exploration Research Group and Genome Science Group (Genome Network Project Core Group) and the FANTOM Consortium"/>
        </authorList>
    </citation>
    <scope>NUCLEOTIDE SEQUENCE</scope>
    <source>
        <strain evidence="2">C57BL/6J</strain>
    </source>
</reference>